<dbReference type="KEGG" id="kcm:ABWK59_31100"/>
<protein>
    <recommendedName>
        <fullName evidence="2">RNA pseudouridylate synthase</fullName>
    </recommendedName>
    <alternativeName>
        <fullName evidence="3">RNA-uridine isomerase</fullName>
    </alternativeName>
</protein>
<proteinExistence type="predicted"/>
<evidence type="ECO:0000256" key="3">
    <source>
        <dbReference type="ARBA" id="ARBA00033164"/>
    </source>
</evidence>
<accession>A0AAU8K4H1</accession>
<dbReference type="PANTHER" id="PTHR21600">
    <property type="entry name" value="MITOCHONDRIAL RNA PSEUDOURIDINE SYNTHASE"/>
    <property type="match status" value="1"/>
</dbReference>
<evidence type="ECO:0000256" key="4">
    <source>
        <dbReference type="SAM" id="MobiDB-lite"/>
    </source>
</evidence>
<dbReference type="RefSeq" id="WP_354643993.1">
    <property type="nucleotide sequence ID" value="NZ_CP159872.1"/>
</dbReference>
<reference evidence="6" key="1">
    <citation type="submission" date="2024-06" db="EMBL/GenBank/DDBJ databases">
        <title>The genome sequences of Kitasatospora sp. strain HUAS MG31.</title>
        <authorList>
            <person name="Mo P."/>
        </authorList>
    </citation>
    <scope>NUCLEOTIDE SEQUENCE</scope>
    <source>
        <strain evidence="6">HUAS MG31</strain>
    </source>
</reference>
<gene>
    <name evidence="6" type="ORF">ABWK59_31100</name>
</gene>
<sequence length="318" mass="35609">MRRRNPGPASPLPQRNGIDPVRVRLPPDGTWPTVPAYLLHRYGTAVGAERVEAMLRGGEFVSADGPVGPATPYRPGGLVWFHRETEPEVPVPFPVEVLHRDEHLVVVDKPHFLATTPRGRHVTETALARLRRDLALPALSPAHRLDRLTAGVVMFVADPRQRGAYQGLFERRLVRKEYEAVAGHLPGLELPATVRCRMVKERGELAARTVPGEPNSESRIELIEHRGGLGRYRLEPHTGRTHQLRLHMATLGLPILGDPLYPEVVGEVAPGDFRRPLQLLSRVVEFTDPVTGGRRRFESRRTLQAWTCPREWAETVQG</sequence>
<dbReference type="GO" id="GO:0009982">
    <property type="term" value="F:pseudouridine synthase activity"/>
    <property type="evidence" value="ECO:0007669"/>
    <property type="project" value="InterPro"/>
</dbReference>
<feature type="domain" description="Pseudouridine synthase RsuA/RluA-like" evidence="5">
    <location>
        <begin position="103"/>
        <end position="249"/>
    </location>
</feature>
<evidence type="ECO:0000313" key="6">
    <source>
        <dbReference type="EMBL" id="XCM83058.1"/>
    </source>
</evidence>
<evidence type="ECO:0000259" key="5">
    <source>
        <dbReference type="Pfam" id="PF00849"/>
    </source>
</evidence>
<dbReference type="SUPFAM" id="SSF55120">
    <property type="entry name" value="Pseudouridine synthase"/>
    <property type="match status" value="1"/>
</dbReference>
<dbReference type="EMBL" id="CP159872">
    <property type="protein sequence ID" value="XCM83058.1"/>
    <property type="molecule type" value="Genomic_DNA"/>
</dbReference>
<dbReference type="PANTHER" id="PTHR21600:SF84">
    <property type="entry name" value="PSEUDOURIDINE SYNTHASE RSUA_RLUA-LIKE DOMAIN-CONTAINING PROTEIN"/>
    <property type="match status" value="1"/>
</dbReference>
<organism evidence="6">
    <name type="scientific">Kitasatospora camelliae</name>
    <dbReference type="NCBI Taxonomy" id="3156397"/>
    <lineage>
        <taxon>Bacteria</taxon>
        <taxon>Bacillati</taxon>
        <taxon>Actinomycetota</taxon>
        <taxon>Actinomycetes</taxon>
        <taxon>Kitasatosporales</taxon>
        <taxon>Streptomycetaceae</taxon>
        <taxon>Kitasatospora</taxon>
    </lineage>
</organism>
<dbReference type="InterPro" id="IPR006145">
    <property type="entry name" value="PsdUridine_synth_RsuA/RluA"/>
</dbReference>
<dbReference type="Pfam" id="PF00849">
    <property type="entry name" value="PseudoU_synth_2"/>
    <property type="match status" value="1"/>
</dbReference>
<dbReference type="GO" id="GO:0000455">
    <property type="term" value="P:enzyme-directed rRNA pseudouridine synthesis"/>
    <property type="evidence" value="ECO:0007669"/>
    <property type="project" value="TreeGrafter"/>
</dbReference>
<name>A0AAU8K4H1_9ACTN</name>
<evidence type="ECO:0000256" key="1">
    <source>
        <dbReference type="ARBA" id="ARBA00000073"/>
    </source>
</evidence>
<dbReference type="InterPro" id="IPR020103">
    <property type="entry name" value="PsdUridine_synth_cat_dom_sf"/>
</dbReference>
<comment type="catalytic activity">
    <reaction evidence="1">
        <text>a uridine in RNA = a pseudouridine in RNA</text>
        <dbReference type="Rhea" id="RHEA:48348"/>
        <dbReference type="Rhea" id="RHEA-COMP:12068"/>
        <dbReference type="Rhea" id="RHEA-COMP:12069"/>
        <dbReference type="ChEBI" id="CHEBI:65314"/>
        <dbReference type="ChEBI" id="CHEBI:65315"/>
    </reaction>
</comment>
<dbReference type="Gene3D" id="3.30.2350.10">
    <property type="entry name" value="Pseudouridine synthase"/>
    <property type="match status" value="1"/>
</dbReference>
<dbReference type="InterPro" id="IPR050188">
    <property type="entry name" value="RluA_PseudoU_synthase"/>
</dbReference>
<dbReference type="GO" id="GO:0140098">
    <property type="term" value="F:catalytic activity, acting on RNA"/>
    <property type="evidence" value="ECO:0007669"/>
    <property type="project" value="UniProtKB-ARBA"/>
</dbReference>
<evidence type="ECO:0000256" key="2">
    <source>
        <dbReference type="ARBA" id="ARBA00031870"/>
    </source>
</evidence>
<dbReference type="AlphaFoldDB" id="A0AAU8K4H1"/>
<feature type="region of interest" description="Disordered" evidence="4">
    <location>
        <begin position="1"/>
        <end position="21"/>
    </location>
</feature>
<dbReference type="GO" id="GO:0003723">
    <property type="term" value="F:RNA binding"/>
    <property type="evidence" value="ECO:0007669"/>
    <property type="project" value="InterPro"/>
</dbReference>